<protein>
    <submittedName>
        <fullName evidence="1">Uncharacterized protein</fullName>
    </submittedName>
</protein>
<dbReference type="EMBL" id="KK107063">
    <property type="protein sequence ID" value="EZA61083.1"/>
    <property type="molecule type" value="Genomic_DNA"/>
</dbReference>
<keyword evidence="2" id="KW-1185">Reference proteome</keyword>
<name>A0A026WZ41_OOCBI</name>
<dbReference type="Proteomes" id="UP000053097">
    <property type="component" value="Unassembled WGS sequence"/>
</dbReference>
<gene>
    <name evidence="1" type="ORF">X777_08295</name>
</gene>
<proteinExistence type="predicted"/>
<evidence type="ECO:0000313" key="1">
    <source>
        <dbReference type="EMBL" id="EZA61083.1"/>
    </source>
</evidence>
<evidence type="ECO:0000313" key="2">
    <source>
        <dbReference type="Proteomes" id="UP000053097"/>
    </source>
</evidence>
<dbReference type="AlphaFoldDB" id="A0A026WZ41"/>
<reference evidence="1 2" key="1">
    <citation type="journal article" date="2014" name="Curr. Biol.">
        <title>The genome of the clonal raider ant Cerapachys biroi.</title>
        <authorList>
            <person name="Oxley P.R."/>
            <person name="Ji L."/>
            <person name="Fetter-Pruneda I."/>
            <person name="McKenzie S.K."/>
            <person name="Li C."/>
            <person name="Hu H."/>
            <person name="Zhang G."/>
            <person name="Kronauer D.J."/>
        </authorList>
    </citation>
    <scope>NUCLEOTIDE SEQUENCE [LARGE SCALE GENOMIC DNA]</scope>
</reference>
<accession>A0A026WZ41</accession>
<sequence length="54" mass="6198">MAIHTMIDISSDPTPKITVNVIRKTKSSLNNKSTHSQKHATLLLHFVLKYIRLR</sequence>
<organism evidence="1 2">
    <name type="scientific">Ooceraea biroi</name>
    <name type="common">Clonal raider ant</name>
    <name type="synonym">Cerapachys biroi</name>
    <dbReference type="NCBI Taxonomy" id="2015173"/>
    <lineage>
        <taxon>Eukaryota</taxon>
        <taxon>Metazoa</taxon>
        <taxon>Ecdysozoa</taxon>
        <taxon>Arthropoda</taxon>
        <taxon>Hexapoda</taxon>
        <taxon>Insecta</taxon>
        <taxon>Pterygota</taxon>
        <taxon>Neoptera</taxon>
        <taxon>Endopterygota</taxon>
        <taxon>Hymenoptera</taxon>
        <taxon>Apocrita</taxon>
        <taxon>Aculeata</taxon>
        <taxon>Formicoidea</taxon>
        <taxon>Formicidae</taxon>
        <taxon>Dorylinae</taxon>
        <taxon>Ooceraea</taxon>
    </lineage>
</organism>